<keyword evidence="1" id="KW-0472">Membrane</keyword>
<proteinExistence type="predicted"/>
<protein>
    <submittedName>
        <fullName evidence="2">Uncharacterized protein</fullName>
    </submittedName>
</protein>
<evidence type="ECO:0000313" key="3">
    <source>
        <dbReference type="Proteomes" id="UP001597532"/>
    </source>
</evidence>
<reference evidence="3" key="1">
    <citation type="journal article" date="2019" name="Int. J. Syst. Evol. Microbiol.">
        <title>The Global Catalogue of Microorganisms (GCM) 10K type strain sequencing project: providing services to taxonomists for standard genome sequencing and annotation.</title>
        <authorList>
            <consortium name="The Broad Institute Genomics Platform"/>
            <consortium name="The Broad Institute Genome Sequencing Center for Infectious Disease"/>
            <person name="Wu L."/>
            <person name="Ma J."/>
        </authorList>
    </citation>
    <scope>NUCLEOTIDE SEQUENCE [LARGE SCALE GENOMIC DNA]</scope>
    <source>
        <strain evidence="3">KCTC 52924</strain>
    </source>
</reference>
<evidence type="ECO:0000256" key="1">
    <source>
        <dbReference type="SAM" id="Phobius"/>
    </source>
</evidence>
<keyword evidence="1" id="KW-1133">Transmembrane helix</keyword>
<evidence type="ECO:0000313" key="2">
    <source>
        <dbReference type="EMBL" id="MFD2788538.1"/>
    </source>
</evidence>
<keyword evidence="1" id="KW-0812">Transmembrane</keyword>
<name>A0ABW5VAM0_9FLAO</name>
<keyword evidence="3" id="KW-1185">Reference proteome</keyword>
<dbReference type="Proteomes" id="UP001597532">
    <property type="component" value="Unassembled WGS sequence"/>
</dbReference>
<dbReference type="RefSeq" id="WP_370671507.1">
    <property type="nucleotide sequence ID" value="NZ_CP166679.1"/>
</dbReference>
<feature type="transmembrane region" description="Helical" evidence="1">
    <location>
        <begin position="14"/>
        <end position="34"/>
    </location>
</feature>
<gene>
    <name evidence="2" type="ORF">ACFS1K_02045</name>
</gene>
<comment type="caution">
    <text evidence="2">The sequence shown here is derived from an EMBL/GenBank/DDBJ whole genome shotgun (WGS) entry which is preliminary data.</text>
</comment>
<organism evidence="2 3">
    <name type="scientific">Arenibacter antarcticus</name>
    <dbReference type="NCBI Taxonomy" id="2040469"/>
    <lineage>
        <taxon>Bacteria</taxon>
        <taxon>Pseudomonadati</taxon>
        <taxon>Bacteroidota</taxon>
        <taxon>Flavobacteriia</taxon>
        <taxon>Flavobacteriales</taxon>
        <taxon>Flavobacteriaceae</taxon>
        <taxon>Arenibacter</taxon>
    </lineage>
</organism>
<dbReference type="EMBL" id="JBHUOK010000004">
    <property type="protein sequence ID" value="MFD2788538.1"/>
    <property type="molecule type" value="Genomic_DNA"/>
</dbReference>
<sequence length="47" mass="5406">MEFLEPIMRFMDNYPLISIAFCLLIGIGGIAHEVNKIMQKKINKPQV</sequence>
<accession>A0ABW5VAM0</accession>